<dbReference type="GO" id="GO:0003676">
    <property type="term" value="F:nucleic acid binding"/>
    <property type="evidence" value="ECO:0007669"/>
    <property type="project" value="InterPro"/>
</dbReference>
<dbReference type="EMBL" id="NCKW01004858">
    <property type="protein sequence ID" value="POM74544.1"/>
    <property type="molecule type" value="Genomic_DNA"/>
</dbReference>
<protein>
    <submittedName>
        <fullName evidence="1">Integrase</fullName>
    </submittedName>
</protein>
<dbReference type="InterPro" id="IPR036397">
    <property type="entry name" value="RNaseH_sf"/>
</dbReference>
<evidence type="ECO:0000313" key="1">
    <source>
        <dbReference type="EMBL" id="POM74544.1"/>
    </source>
</evidence>
<dbReference type="SUPFAM" id="SSF53098">
    <property type="entry name" value="Ribonuclease H-like"/>
    <property type="match status" value="1"/>
</dbReference>
<accession>A0A2P4Y9P4</accession>
<organism evidence="1 2">
    <name type="scientific">Phytophthora palmivora</name>
    <dbReference type="NCBI Taxonomy" id="4796"/>
    <lineage>
        <taxon>Eukaryota</taxon>
        <taxon>Sar</taxon>
        <taxon>Stramenopiles</taxon>
        <taxon>Oomycota</taxon>
        <taxon>Peronosporomycetes</taxon>
        <taxon>Peronosporales</taxon>
        <taxon>Peronosporaceae</taxon>
        <taxon>Phytophthora</taxon>
    </lineage>
</organism>
<reference evidence="1 2" key="1">
    <citation type="journal article" date="2017" name="Genome Biol. Evol.">
        <title>Phytophthora megakarya and P. palmivora, closely related causal agents of cacao black pod rot, underwent increases in genome sizes and gene numbers by different mechanisms.</title>
        <authorList>
            <person name="Ali S.S."/>
            <person name="Shao J."/>
            <person name="Lary D.J."/>
            <person name="Kronmiller B."/>
            <person name="Shen D."/>
            <person name="Strem M.D."/>
            <person name="Amoako-Attah I."/>
            <person name="Akrofi A.Y."/>
            <person name="Begoude B.A."/>
            <person name="Ten Hoopen G.M."/>
            <person name="Coulibaly K."/>
            <person name="Kebe B.I."/>
            <person name="Melnick R.L."/>
            <person name="Guiltinan M.J."/>
            <person name="Tyler B.M."/>
            <person name="Meinhardt L.W."/>
            <person name="Bailey B.A."/>
        </authorList>
    </citation>
    <scope>NUCLEOTIDE SEQUENCE [LARGE SCALE GENOMIC DNA]</scope>
    <source>
        <strain evidence="2">sbr112.9</strain>
    </source>
</reference>
<gene>
    <name evidence="1" type="ORF">PHPALM_8485</name>
</gene>
<keyword evidence="2" id="KW-1185">Reference proteome</keyword>
<dbReference type="Gene3D" id="3.30.420.10">
    <property type="entry name" value="Ribonuclease H-like superfamily/Ribonuclease H"/>
    <property type="match status" value="1"/>
</dbReference>
<dbReference type="Proteomes" id="UP000237271">
    <property type="component" value="Unassembled WGS sequence"/>
</dbReference>
<sequence>MLEWRPCFIEENDIQVLQADKTTEYEKLGRVIFRKYDTHAQFTNAYTLLQNGVAGRRMITITERRVYHATTLINITPSSKPNGRTPYELWYNRIPSM</sequence>
<dbReference type="AlphaFoldDB" id="A0A2P4Y9P4"/>
<dbReference type="InterPro" id="IPR012337">
    <property type="entry name" value="RNaseH-like_sf"/>
</dbReference>
<name>A0A2P4Y9P4_9STRA</name>
<proteinExistence type="predicted"/>
<comment type="caution">
    <text evidence="1">The sequence shown here is derived from an EMBL/GenBank/DDBJ whole genome shotgun (WGS) entry which is preliminary data.</text>
</comment>
<evidence type="ECO:0000313" key="2">
    <source>
        <dbReference type="Proteomes" id="UP000237271"/>
    </source>
</evidence>